<evidence type="ECO:0000313" key="3">
    <source>
        <dbReference type="Proteomes" id="UP000473278"/>
    </source>
</evidence>
<protein>
    <recommendedName>
        <fullName evidence="4">DUF1440 domain-containing protein</fullName>
    </recommendedName>
</protein>
<sequence>MEANLLYGAYAGFLGAVILTLLIYLLKSLGYYLDIPYLLGSRFININNTSGVYTLGIVLHLIIGAGWGMLYVFMISAMAVTPNWPIGILWGFGHGIFVGVLMGILSETHPHIGEDKTIKNPGILGTKWGISIPYLFLALHIIYGASAMAIYHRMMI</sequence>
<comment type="caution">
    <text evidence="2">The sequence shown here is derived from an EMBL/GenBank/DDBJ whole genome shotgun (WGS) entry which is preliminary data.</text>
</comment>
<keyword evidence="1" id="KW-1133">Transmembrane helix</keyword>
<organism evidence="2 3">
    <name type="scientific">Halalkalibaculum roseum</name>
    <dbReference type="NCBI Taxonomy" id="2709311"/>
    <lineage>
        <taxon>Bacteria</taxon>
        <taxon>Pseudomonadati</taxon>
        <taxon>Balneolota</taxon>
        <taxon>Balneolia</taxon>
        <taxon>Balneolales</taxon>
        <taxon>Balneolaceae</taxon>
        <taxon>Halalkalibaculum</taxon>
    </lineage>
</organism>
<reference evidence="2 3" key="1">
    <citation type="submission" date="2020-02" db="EMBL/GenBank/DDBJ databases">
        <title>Balneolaceae bacterium YR4-1, complete genome.</title>
        <authorList>
            <person name="Li Y."/>
            <person name="Wu S."/>
        </authorList>
    </citation>
    <scope>NUCLEOTIDE SEQUENCE [LARGE SCALE GENOMIC DNA]</scope>
    <source>
        <strain evidence="2 3">YR4-1</strain>
    </source>
</reference>
<feature type="transmembrane region" description="Helical" evidence="1">
    <location>
        <begin position="86"/>
        <end position="105"/>
    </location>
</feature>
<accession>A0A6M1T131</accession>
<feature type="transmembrane region" description="Helical" evidence="1">
    <location>
        <begin position="132"/>
        <end position="151"/>
    </location>
</feature>
<dbReference type="Proteomes" id="UP000473278">
    <property type="component" value="Unassembled WGS sequence"/>
</dbReference>
<feature type="transmembrane region" description="Helical" evidence="1">
    <location>
        <begin position="7"/>
        <end position="32"/>
    </location>
</feature>
<name>A0A6M1T131_9BACT</name>
<proteinExistence type="predicted"/>
<evidence type="ECO:0008006" key="4">
    <source>
        <dbReference type="Google" id="ProtNLM"/>
    </source>
</evidence>
<feature type="transmembrane region" description="Helical" evidence="1">
    <location>
        <begin position="52"/>
        <end position="74"/>
    </location>
</feature>
<dbReference type="AlphaFoldDB" id="A0A6M1T131"/>
<gene>
    <name evidence="2" type="ORF">G3570_03970</name>
</gene>
<dbReference type="EMBL" id="JAALLT010000001">
    <property type="protein sequence ID" value="NGP75775.1"/>
    <property type="molecule type" value="Genomic_DNA"/>
</dbReference>
<evidence type="ECO:0000313" key="2">
    <source>
        <dbReference type="EMBL" id="NGP75775.1"/>
    </source>
</evidence>
<dbReference type="RefSeq" id="WP_165139380.1">
    <property type="nucleotide sequence ID" value="NZ_JAALLT010000001.1"/>
</dbReference>
<keyword evidence="1" id="KW-0472">Membrane</keyword>
<keyword evidence="1" id="KW-0812">Transmembrane</keyword>
<keyword evidence="3" id="KW-1185">Reference proteome</keyword>
<evidence type="ECO:0000256" key="1">
    <source>
        <dbReference type="SAM" id="Phobius"/>
    </source>
</evidence>